<dbReference type="AlphaFoldDB" id="A0A428PCF0"/>
<evidence type="ECO:0000313" key="1">
    <source>
        <dbReference type="EMBL" id="RSL50603.1"/>
    </source>
</evidence>
<protein>
    <submittedName>
        <fullName evidence="1">Uncharacterized protein</fullName>
    </submittedName>
</protein>
<accession>A0A428PCF0</accession>
<evidence type="ECO:0000313" key="2">
    <source>
        <dbReference type="Proteomes" id="UP000288168"/>
    </source>
</evidence>
<sequence>MQLKQIEVFFGSKRRVRCDCSGQEKPAGGLSVRNGKAGSGCRRFEANDSGGTVVLQRRECRSGGRANLAKEIVTYRRVSGAISSCS</sequence>
<comment type="caution">
    <text evidence="1">The sequence shown here is derived from an EMBL/GenBank/DDBJ whole genome shotgun (WGS) entry which is preliminary data.</text>
</comment>
<dbReference type="EMBL" id="NKCI01000161">
    <property type="protein sequence ID" value="RSL50603.1"/>
    <property type="molecule type" value="Genomic_DNA"/>
</dbReference>
<keyword evidence="2" id="KW-1185">Reference proteome</keyword>
<organism evidence="1 2">
    <name type="scientific">Fusarium duplospermum</name>
    <dbReference type="NCBI Taxonomy" id="1325734"/>
    <lineage>
        <taxon>Eukaryota</taxon>
        <taxon>Fungi</taxon>
        <taxon>Dikarya</taxon>
        <taxon>Ascomycota</taxon>
        <taxon>Pezizomycotina</taxon>
        <taxon>Sordariomycetes</taxon>
        <taxon>Hypocreomycetidae</taxon>
        <taxon>Hypocreales</taxon>
        <taxon>Nectriaceae</taxon>
        <taxon>Fusarium</taxon>
        <taxon>Fusarium solani species complex</taxon>
    </lineage>
</organism>
<proteinExistence type="predicted"/>
<reference evidence="1 2" key="1">
    <citation type="submission" date="2017-06" db="EMBL/GenBank/DDBJ databases">
        <title>Comparative genomic analysis of Ambrosia Fusariam Clade fungi.</title>
        <authorList>
            <person name="Stajich J.E."/>
            <person name="Carrillo J."/>
            <person name="Kijimoto T."/>
            <person name="Eskalen A."/>
            <person name="O'Donnell K."/>
            <person name="Kasson M."/>
        </authorList>
    </citation>
    <scope>NUCLEOTIDE SEQUENCE [LARGE SCALE GENOMIC DNA]</scope>
    <source>
        <strain evidence="1 2">NRRL62584</strain>
    </source>
</reference>
<name>A0A428PCF0_9HYPO</name>
<gene>
    <name evidence="1" type="ORF">CEP54_011853</name>
</gene>
<dbReference type="Proteomes" id="UP000288168">
    <property type="component" value="Unassembled WGS sequence"/>
</dbReference>